<organism evidence="1 2">
    <name type="scientific">Rattus norvegicus</name>
    <name type="common">Rat</name>
    <dbReference type="NCBI Taxonomy" id="10116"/>
    <lineage>
        <taxon>Eukaryota</taxon>
        <taxon>Metazoa</taxon>
        <taxon>Chordata</taxon>
        <taxon>Craniata</taxon>
        <taxon>Vertebrata</taxon>
        <taxon>Euteleostomi</taxon>
        <taxon>Mammalia</taxon>
        <taxon>Eutheria</taxon>
        <taxon>Euarchontoglires</taxon>
        <taxon>Glires</taxon>
        <taxon>Rodentia</taxon>
        <taxon>Myomorpha</taxon>
        <taxon>Muroidea</taxon>
        <taxon>Muridae</taxon>
        <taxon>Murinae</taxon>
        <taxon>Rattus</taxon>
    </lineage>
</organism>
<evidence type="ECO:0000313" key="1">
    <source>
        <dbReference type="EMBL" id="EDL88919.1"/>
    </source>
</evidence>
<reference evidence="2" key="1">
    <citation type="submission" date="2005-09" db="EMBL/GenBank/DDBJ databases">
        <authorList>
            <person name="Mural R.J."/>
            <person name="Li P.W."/>
            <person name="Adams M.D."/>
            <person name="Amanatides P.G."/>
            <person name="Baden-Tillson H."/>
            <person name="Barnstead M."/>
            <person name="Chin S.H."/>
            <person name="Dew I."/>
            <person name="Evans C.A."/>
            <person name="Ferriera S."/>
            <person name="Flanigan M."/>
            <person name="Fosler C."/>
            <person name="Glodek A."/>
            <person name="Gu Z."/>
            <person name="Holt R.A."/>
            <person name="Jennings D."/>
            <person name="Kraft C.L."/>
            <person name="Lu F."/>
            <person name="Nguyen T."/>
            <person name="Nusskern D.R."/>
            <person name="Pfannkoch C.M."/>
            <person name="Sitter C."/>
            <person name="Sutton G.G."/>
            <person name="Venter J.C."/>
            <person name="Wang Z."/>
            <person name="Woodage T."/>
            <person name="Zheng X.H."/>
            <person name="Zhong F."/>
        </authorList>
    </citation>
    <scope>NUCLEOTIDE SEQUENCE [LARGE SCALE GENOMIC DNA]</scope>
    <source>
        <strain>BN</strain>
        <strain evidence="2">Sprague-Dawley</strain>
    </source>
</reference>
<name>A6KFW2_RAT</name>
<gene>
    <name evidence="1" type="ORF">rCG_42398</name>
</gene>
<protein>
    <submittedName>
        <fullName evidence="1">RCG42398</fullName>
    </submittedName>
</protein>
<sequence>MKHAQITEMANFKEQNFLQGDPMRRKFPGILQEYPGALPGMLSLASDVDSLLPTPIFPWPRTMCLENKKRVLISSLGMHF</sequence>
<dbReference type="Proteomes" id="UP000234681">
    <property type="component" value="Chromosome 16"/>
</dbReference>
<accession>A6KFW2</accession>
<proteinExistence type="predicted"/>
<evidence type="ECO:0000313" key="2">
    <source>
        <dbReference type="Proteomes" id="UP000234681"/>
    </source>
</evidence>
<dbReference type="AlphaFoldDB" id="A6KFW2"/>
<dbReference type="EMBL" id="CH474046">
    <property type="protein sequence ID" value="EDL88919.1"/>
    <property type="molecule type" value="Genomic_DNA"/>
</dbReference>